<feature type="region of interest" description="Disordered" evidence="7">
    <location>
        <begin position="1"/>
        <end position="22"/>
    </location>
</feature>
<keyword evidence="4" id="KW-0939">Gibberellin signaling pathway</keyword>
<evidence type="ECO:0000313" key="9">
    <source>
        <dbReference type="EMBL" id="PWA47238.1"/>
    </source>
</evidence>
<evidence type="ECO:0000256" key="6">
    <source>
        <dbReference type="ARBA" id="ARBA00069742"/>
    </source>
</evidence>
<dbReference type="Pfam" id="PF12937">
    <property type="entry name" value="F-box-like"/>
    <property type="match status" value="1"/>
</dbReference>
<evidence type="ECO:0000256" key="7">
    <source>
        <dbReference type="SAM" id="MobiDB-lite"/>
    </source>
</evidence>
<dbReference type="InterPro" id="IPR044184">
    <property type="entry name" value="SNE/GID2"/>
</dbReference>
<dbReference type="InterPro" id="IPR001810">
    <property type="entry name" value="F-box_dom"/>
</dbReference>
<dbReference type="PANTHER" id="PTHR47750:SF7">
    <property type="entry name" value="F-BOX PROTEIN"/>
    <property type="match status" value="1"/>
</dbReference>
<dbReference type="EMBL" id="PKPP01009902">
    <property type="protein sequence ID" value="PWA47238.1"/>
    <property type="molecule type" value="Genomic_DNA"/>
</dbReference>
<accession>A0A2U1LE17</accession>
<evidence type="ECO:0000313" key="10">
    <source>
        <dbReference type="Proteomes" id="UP000245207"/>
    </source>
</evidence>
<name>A0A2U1LE17_ARTAN</name>
<evidence type="ECO:0000256" key="2">
    <source>
        <dbReference type="ARBA" id="ARBA00004906"/>
    </source>
</evidence>
<dbReference type="GO" id="GO:0009740">
    <property type="term" value="P:gibberellic acid mediated signaling pathway"/>
    <property type="evidence" value="ECO:0007669"/>
    <property type="project" value="UniProtKB-KW"/>
</dbReference>
<evidence type="ECO:0000259" key="8">
    <source>
        <dbReference type="SMART" id="SM00256"/>
    </source>
</evidence>
<dbReference type="GO" id="GO:0019005">
    <property type="term" value="C:SCF ubiquitin ligase complex"/>
    <property type="evidence" value="ECO:0007669"/>
    <property type="project" value="InterPro"/>
</dbReference>
<dbReference type="GO" id="GO:0009937">
    <property type="term" value="P:regulation of gibberellic acid mediated signaling pathway"/>
    <property type="evidence" value="ECO:0007669"/>
    <property type="project" value="InterPro"/>
</dbReference>
<keyword evidence="3" id="KW-0833">Ubl conjugation pathway</keyword>
<keyword evidence="10" id="KW-1185">Reference proteome</keyword>
<evidence type="ECO:0000256" key="3">
    <source>
        <dbReference type="ARBA" id="ARBA00022786"/>
    </source>
</evidence>
<protein>
    <recommendedName>
        <fullName evidence="6">F-box protein GID2</fullName>
    </recommendedName>
</protein>
<comment type="pathway">
    <text evidence="2">Protein modification; protein ubiquitination.</text>
</comment>
<evidence type="ECO:0000256" key="1">
    <source>
        <dbReference type="ARBA" id="ARBA00004123"/>
    </source>
</evidence>
<dbReference type="Gene3D" id="1.20.1280.50">
    <property type="match status" value="1"/>
</dbReference>
<dbReference type="InterPro" id="IPR036047">
    <property type="entry name" value="F-box-like_dom_sf"/>
</dbReference>
<feature type="domain" description="F-box" evidence="8">
    <location>
        <begin position="33"/>
        <end position="73"/>
    </location>
</feature>
<proteinExistence type="predicted"/>
<organism evidence="9 10">
    <name type="scientific">Artemisia annua</name>
    <name type="common">Sweet wormwood</name>
    <dbReference type="NCBI Taxonomy" id="35608"/>
    <lineage>
        <taxon>Eukaryota</taxon>
        <taxon>Viridiplantae</taxon>
        <taxon>Streptophyta</taxon>
        <taxon>Embryophyta</taxon>
        <taxon>Tracheophyta</taxon>
        <taxon>Spermatophyta</taxon>
        <taxon>Magnoliopsida</taxon>
        <taxon>eudicotyledons</taxon>
        <taxon>Gunneridae</taxon>
        <taxon>Pentapetalae</taxon>
        <taxon>asterids</taxon>
        <taxon>campanulids</taxon>
        <taxon>Asterales</taxon>
        <taxon>Asteraceae</taxon>
        <taxon>Asteroideae</taxon>
        <taxon>Anthemideae</taxon>
        <taxon>Artemisiinae</taxon>
        <taxon>Artemisia</taxon>
    </lineage>
</organism>
<gene>
    <name evidence="9" type="ORF">CTI12_AA501170</name>
</gene>
<keyword evidence="5" id="KW-0539">Nucleus</keyword>
<evidence type="ECO:0000256" key="5">
    <source>
        <dbReference type="ARBA" id="ARBA00023242"/>
    </source>
</evidence>
<evidence type="ECO:0000256" key="4">
    <source>
        <dbReference type="ARBA" id="ARBA00022941"/>
    </source>
</evidence>
<sequence length="184" mass="20742">MKRSKVSVSEYPNNHKKKKTNATLEQPISDVLLDENLLYEIMKHVDAKALGSASCVNKQWHRTAQDERLWEMICTQHWTNMSCGNNQLRSVVLALGGFRRLYAHYLWPLSRPSNVFAAASRSASTVAAAAGPSSVWPCLPSQCTNNVSKPTSVVTRWGKDEVQLSLSLLSIRYFEKMSYLPLKK</sequence>
<dbReference type="PANTHER" id="PTHR47750">
    <property type="entry name" value="F-BOX PROTEIN SNE"/>
    <property type="match status" value="1"/>
</dbReference>
<feature type="compositionally biased region" description="Polar residues" evidence="7">
    <location>
        <begin position="1"/>
        <end position="12"/>
    </location>
</feature>
<reference evidence="9 10" key="1">
    <citation type="journal article" date="2018" name="Mol. Plant">
        <title>The genome of Artemisia annua provides insight into the evolution of Asteraceae family and artemisinin biosynthesis.</title>
        <authorList>
            <person name="Shen Q."/>
            <person name="Zhang L."/>
            <person name="Liao Z."/>
            <person name="Wang S."/>
            <person name="Yan T."/>
            <person name="Shi P."/>
            <person name="Liu M."/>
            <person name="Fu X."/>
            <person name="Pan Q."/>
            <person name="Wang Y."/>
            <person name="Lv Z."/>
            <person name="Lu X."/>
            <person name="Zhang F."/>
            <person name="Jiang W."/>
            <person name="Ma Y."/>
            <person name="Chen M."/>
            <person name="Hao X."/>
            <person name="Li L."/>
            <person name="Tang Y."/>
            <person name="Lv G."/>
            <person name="Zhou Y."/>
            <person name="Sun X."/>
            <person name="Brodelius P.E."/>
            <person name="Rose J.K.C."/>
            <person name="Tang K."/>
        </authorList>
    </citation>
    <scope>NUCLEOTIDE SEQUENCE [LARGE SCALE GENOMIC DNA]</scope>
    <source>
        <strain evidence="10">cv. Huhao1</strain>
        <tissue evidence="9">Leaf</tissue>
    </source>
</reference>
<dbReference type="CDD" id="cd22151">
    <property type="entry name" value="F-box_AtGID2-like"/>
    <property type="match status" value="1"/>
</dbReference>
<comment type="caution">
    <text evidence="9">The sequence shown here is derived from an EMBL/GenBank/DDBJ whole genome shotgun (WGS) entry which is preliminary data.</text>
</comment>
<dbReference type="GO" id="GO:0005634">
    <property type="term" value="C:nucleus"/>
    <property type="evidence" value="ECO:0007669"/>
    <property type="project" value="UniProtKB-SubCell"/>
</dbReference>
<dbReference type="FunFam" id="1.20.1280.50:FF:000067">
    <property type="entry name" value="F-box protein GID2"/>
    <property type="match status" value="1"/>
</dbReference>
<dbReference type="AlphaFoldDB" id="A0A2U1LE17"/>
<dbReference type="SUPFAM" id="SSF81383">
    <property type="entry name" value="F-box domain"/>
    <property type="match status" value="1"/>
</dbReference>
<dbReference type="STRING" id="35608.A0A2U1LE17"/>
<dbReference type="Proteomes" id="UP000245207">
    <property type="component" value="Unassembled WGS sequence"/>
</dbReference>
<dbReference type="SMART" id="SM00256">
    <property type="entry name" value="FBOX"/>
    <property type="match status" value="1"/>
</dbReference>
<dbReference type="OrthoDB" id="1896968at2759"/>
<comment type="subcellular location">
    <subcellularLocation>
        <location evidence="1">Nucleus</location>
    </subcellularLocation>
</comment>